<organism evidence="1 2">
    <name type="scientific">Puccinia graminis f. sp. tritici</name>
    <dbReference type="NCBI Taxonomy" id="56615"/>
    <lineage>
        <taxon>Eukaryota</taxon>
        <taxon>Fungi</taxon>
        <taxon>Dikarya</taxon>
        <taxon>Basidiomycota</taxon>
        <taxon>Pucciniomycotina</taxon>
        <taxon>Pucciniomycetes</taxon>
        <taxon>Pucciniales</taxon>
        <taxon>Pucciniaceae</taxon>
        <taxon>Puccinia</taxon>
    </lineage>
</organism>
<comment type="caution">
    <text evidence="1">The sequence shown here is derived from an EMBL/GenBank/DDBJ whole genome shotgun (WGS) entry which is preliminary data.</text>
</comment>
<protein>
    <submittedName>
        <fullName evidence="1">Uncharacterized protein</fullName>
    </submittedName>
</protein>
<proteinExistence type="predicted"/>
<gene>
    <name evidence="1" type="ORF">PGTUg99_025230</name>
</gene>
<dbReference type="EMBL" id="VDEP01000004">
    <property type="protein sequence ID" value="KAA1138036.1"/>
    <property type="molecule type" value="Genomic_DNA"/>
</dbReference>
<reference evidence="1 2" key="1">
    <citation type="submission" date="2019-05" db="EMBL/GenBank/DDBJ databases">
        <title>Emergence of the Ug99 lineage of the wheat stem rust pathogen through somatic hybridization.</title>
        <authorList>
            <person name="Li F."/>
            <person name="Upadhyaya N.M."/>
            <person name="Sperschneider J."/>
            <person name="Matny O."/>
            <person name="Nguyen-Phuc H."/>
            <person name="Mago R."/>
            <person name="Raley C."/>
            <person name="Miller M.E."/>
            <person name="Silverstein K.A.T."/>
            <person name="Henningsen E."/>
            <person name="Hirsch C.D."/>
            <person name="Visser B."/>
            <person name="Pretorius Z.A."/>
            <person name="Steffenson B.J."/>
            <person name="Schwessinger B."/>
            <person name="Dodds P.N."/>
            <person name="Figueroa M."/>
        </authorList>
    </citation>
    <scope>NUCLEOTIDE SEQUENCE [LARGE SCALE GENOMIC DNA]</scope>
    <source>
        <strain evidence="1 2">Ug99</strain>
    </source>
</reference>
<dbReference type="Proteomes" id="UP000325313">
    <property type="component" value="Unassembled WGS sequence"/>
</dbReference>
<evidence type="ECO:0000313" key="1">
    <source>
        <dbReference type="EMBL" id="KAA1138036.1"/>
    </source>
</evidence>
<sequence length="59" mass="6792">MSPPSNTTHLIRLSCWWEGDDGNWKEEFAQRPESPSRDFRVNSSAANKCFRPLRPGVKT</sequence>
<accession>A0A5B0SIM3</accession>
<dbReference type="AlphaFoldDB" id="A0A5B0SIM3"/>
<name>A0A5B0SIM3_PUCGR</name>
<evidence type="ECO:0000313" key="2">
    <source>
        <dbReference type="Proteomes" id="UP000325313"/>
    </source>
</evidence>